<evidence type="ECO:0000313" key="1">
    <source>
        <dbReference type="EMBL" id="KKR23564.1"/>
    </source>
</evidence>
<accession>A0A0G0P5M7</accession>
<organism evidence="1 2">
    <name type="scientific">Candidatus Yanofskybacteria bacterium GW2011_GWD2_39_48</name>
    <dbReference type="NCBI Taxonomy" id="1619031"/>
    <lineage>
        <taxon>Bacteria</taxon>
        <taxon>Candidatus Yanofskyibacteriota</taxon>
    </lineage>
</organism>
<comment type="caution">
    <text evidence="1">The sequence shown here is derived from an EMBL/GenBank/DDBJ whole genome shotgun (WGS) entry which is preliminary data.</text>
</comment>
<dbReference type="SUPFAM" id="SSF69304">
    <property type="entry name" value="Tricorn protease N-terminal domain"/>
    <property type="match status" value="1"/>
</dbReference>
<sequence>MTKTKKRFLFYGFLVIFLLGTCVTILYAQGYKYDFTRSAFVKTGALSLKTNIDADVYINDKYAGPTSFFGSTFRMDRLLPGIYVVKIEKVGFSSWTKKITISEGFVSDFSHIMLLPNGGSDNKAMKLEIVENNNNFTAEMRLITNAKNQKKILRIPGLSDYYFKEGSILKITDNSDEIHITTIADEIVGYSLSPDKDKIAWWNNNELYIYWIRSPSYYNRLVGTNELLSRYSTTIESAGWFRDSDHVLVNVGSNKIVEVDTRGGINIVTL</sequence>
<dbReference type="AlphaFoldDB" id="A0A0G0P5M7"/>
<dbReference type="EMBL" id="LBXD01000013">
    <property type="protein sequence ID" value="KKR23564.1"/>
    <property type="molecule type" value="Genomic_DNA"/>
</dbReference>
<reference evidence="1 2" key="1">
    <citation type="journal article" date="2015" name="Nature">
        <title>rRNA introns, odd ribosomes, and small enigmatic genomes across a large radiation of phyla.</title>
        <authorList>
            <person name="Brown C.T."/>
            <person name="Hug L.A."/>
            <person name="Thomas B.C."/>
            <person name="Sharon I."/>
            <person name="Castelle C.J."/>
            <person name="Singh A."/>
            <person name="Wilkins M.J."/>
            <person name="Williams K.H."/>
            <person name="Banfield J.F."/>
        </authorList>
    </citation>
    <scope>NUCLEOTIDE SEQUENCE [LARGE SCALE GENOMIC DNA]</scope>
</reference>
<dbReference type="Proteomes" id="UP000034764">
    <property type="component" value="Unassembled WGS sequence"/>
</dbReference>
<gene>
    <name evidence="1" type="ORF">UT53_C0013G0001</name>
</gene>
<evidence type="ECO:0000313" key="2">
    <source>
        <dbReference type="Proteomes" id="UP000034764"/>
    </source>
</evidence>
<proteinExistence type="predicted"/>
<name>A0A0G0P5M7_9BACT</name>
<evidence type="ECO:0008006" key="3">
    <source>
        <dbReference type="Google" id="ProtNLM"/>
    </source>
</evidence>
<protein>
    <recommendedName>
        <fullName evidence="3">PEGA domain-containing protein</fullName>
    </recommendedName>
</protein>